<feature type="compositionally biased region" description="Polar residues" evidence="1">
    <location>
        <begin position="866"/>
        <end position="884"/>
    </location>
</feature>
<dbReference type="RefSeq" id="XP_003336078.2">
    <property type="nucleotide sequence ID" value="XM_003336030.2"/>
</dbReference>
<dbReference type="InterPro" id="IPR042859">
    <property type="entry name" value="NOL11"/>
</dbReference>
<sequence>MAQLQLPFTLSSHPAIAPVEHDSDNRNSTSPPPPSFSTYPVLRLSDSQRTSKQSLQVIVTVPGQGWSIHKVSDQTILSSQKVSPSLVFTAPSVALSIPQLAPAQQQSERSAKSSTQKIKKTRTRYIYAAVACCPSDPSPAVNGGRTIWVWIENEVNGGFGERDASNADPSKSSSANVIKEFPSRVEMVYPLPPTDPKDGSATQLARILVLLQSGEVLLCNEQLTTIATCRVHCNPPPLISSEFPYVRIQTHNKNQESDLTSNLISHPGISITSSPGLLIYISRLKPEFPPSPEQLPNGSTPKGRSKKRKSVPTQPSKPTFGGLTHYSHLELCVLELQSDRLHSLGRTSHKEDFLDVAIGAQGWVTIMARSHVLSTYTLSHTPTRSSDDEVLPSRDLTLIPHPQCSAMQLAAKFRSVEAAPTSSASTPVLVALPCSVPLVFVFMSHSAQPSTGSSTSCLGLVLDLYHKAVLFVLQCPWPTAPKHSQSSPSDYEPVTVSATLSSLSQPPHVYLCLSYQSIRIVQVLQAPEFPADGPTWLEVLNPVVTDATLAWSIPESNGAITHAHTAPDRQKKPILAESLLDCYSMSLQSDARAQKATHLPSLKSFISRFNDISLTTIGKTGHWDAESARAAEIAWAECVLSPLSGQEASETQDVNMTGDDSSENSTDQLVAAFLREVNSTSKLGSVLSKAFVEVLLQLCLAQFGDKVGKDLTIASSSGNKPQNLKPYPAQIVVCLLHSGLVEQSMISGGLVAALRRTGDVGAVEVAICKLFDVDEVESIETIRWAIQFHNSPSPAPASKKVPDCKQSLFQRLLSKVVSQPLSPGPLKRALKQILSTSDILVVFGILNEWIDWWLEEGMQVLRINSKSSQTTTDLTSKPQPTSEAPDSVSPPKDAKEHEHESGPNSSGLPSLRRIFEFIECCLDAHLIGLIQYKEASSILEALKLKLKQELELDTVLQALHGPLTQSTKLHKQRQRRQREKLEKSSKGTQPTWQKSQIKVPKPCKPHTADPSSRTAPPPSKPPSKKISKKRAVHPDARRLQGETGNVQSVAEYTLERLSLKVFFPSSSSYNTLASYGIHLSYEHLVKSSSKFLSPLAFFLQF</sequence>
<dbReference type="STRING" id="418459.E3L534"/>
<dbReference type="KEGG" id="pgr:PGTG_17515"/>
<dbReference type="AlphaFoldDB" id="E3L534"/>
<dbReference type="GO" id="GO:0030490">
    <property type="term" value="P:maturation of SSU-rRNA"/>
    <property type="evidence" value="ECO:0000318"/>
    <property type="project" value="GO_Central"/>
</dbReference>
<gene>
    <name evidence="2" type="ORF">PGTG_17515</name>
</gene>
<dbReference type="GO" id="GO:0005730">
    <property type="term" value="C:nucleolus"/>
    <property type="evidence" value="ECO:0000318"/>
    <property type="project" value="GO_Central"/>
</dbReference>
<feature type="compositionally biased region" description="Basic residues" evidence="1">
    <location>
        <begin position="1022"/>
        <end position="1031"/>
    </location>
</feature>
<feature type="region of interest" description="Disordered" evidence="1">
    <location>
        <begin position="866"/>
        <end position="907"/>
    </location>
</feature>
<dbReference type="OrthoDB" id="4349954at2759"/>
<reference evidence="3" key="2">
    <citation type="journal article" date="2011" name="Proc. Natl. Acad. Sci. U.S.A.">
        <title>Obligate biotrophy features unraveled by the genomic analysis of rust fungi.</title>
        <authorList>
            <person name="Duplessis S."/>
            <person name="Cuomo C.A."/>
            <person name="Lin Y.-C."/>
            <person name="Aerts A."/>
            <person name="Tisserant E."/>
            <person name="Veneault-Fourrey C."/>
            <person name="Joly D.L."/>
            <person name="Hacquard S."/>
            <person name="Amselem J."/>
            <person name="Cantarel B.L."/>
            <person name="Chiu R."/>
            <person name="Coutinho P.M."/>
            <person name="Feau N."/>
            <person name="Field M."/>
            <person name="Frey P."/>
            <person name="Gelhaye E."/>
            <person name="Goldberg J."/>
            <person name="Grabherr M.G."/>
            <person name="Kodira C.D."/>
            <person name="Kohler A."/>
            <person name="Kuees U."/>
            <person name="Lindquist E.A."/>
            <person name="Lucas S.M."/>
            <person name="Mago R."/>
            <person name="Mauceli E."/>
            <person name="Morin E."/>
            <person name="Murat C."/>
            <person name="Pangilinan J.L."/>
            <person name="Park R."/>
            <person name="Pearson M."/>
            <person name="Quesneville H."/>
            <person name="Rouhier N."/>
            <person name="Sakthikumar S."/>
            <person name="Salamov A.A."/>
            <person name="Schmutz J."/>
            <person name="Selles B."/>
            <person name="Shapiro H."/>
            <person name="Tanguay P."/>
            <person name="Tuskan G.A."/>
            <person name="Henrissat B."/>
            <person name="Van de Peer Y."/>
            <person name="Rouze P."/>
            <person name="Ellis J.G."/>
            <person name="Dodds P.N."/>
            <person name="Schein J.E."/>
            <person name="Zhong S."/>
            <person name="Hamelin R.C."/>
            <person name="Grigoriev I.V."/>
            <person name="Szabo L.J."/>
            <person name="Martin F."/>
        </authorList>
    </citation>
    <scope>NUCLEOTIDE SEQUENCE [LARGE SCALE GENOMIC DNA]</scope>
    <source>
        <strain evidence="3">CRL 75-36-700-3 / race SCCL</strain>
    </source>
</reference>
<feature type="compositionally biased region" description="Polar residues" evidence="1">
    <location>
        <begin position="986"/>
        <end position="996"/>
    </location>
</feature>
<dbReference type="GeneID" id="10531598"/>
<dbReference type="PANTHER" id="PTHR15633">
    <property type="entry name" value="NUCLEOLAR PROTEIN 11"/>
    <property type="match status" value="1"/>
</dbReference>
<dbReference type="VEuPathDB" id="FungiDB:PGTG_17515"/>
<dbReference type="Proteomes" id="UP000008783">
    <property type="component" value="Unassembled WGS sequence"/>
</dbReference>
<reference key="1">
    <citation type="submission" date="2007-01" db="EMBL/GenBank/DDBJ databases">
        <title>The Genome Sequence of Puccinia graminis f. sp. tritici Strain CRL 75-36-700-3.</title>
        <authorList>
            <consortium name="The Broad Institute Genome Sequencing Platform"/>
            <person name="Birren B."/>
            <person name="Lander E."/>
            <person name="Galagan J."/>
            <person name="Nusbaum C."/>
            <person name="Devon K."/>
            <person name="Cuomo C."/>
            <person name="Jaffe D."/>
            <person name="Butler J."/>
            <person name="Alvarez P."/>
            <person name="Gnerre S."/>
            <person name="Grabherr M."/>
            <person name="Mauceli E."/>
            <person name="Brockman W."/>
            <person name="Young S."/>
            <person name="LaButti K."/>
            <person name="Sykes S."/>
            <person name="DeCaprio D."/>
            <person name="Crawford M."/>
            <person name="Koehrsen M."/>
            <person name="Engels R."/>
            <person name="Montgomery P."/>
            <person name="Pearson M."/>
            <person name="Howarth C."/>
            <person name="Larson L."/>
            <person name="White J."/>
            <person name="Zeng Q."/>
            <person name="Kodira C."/>
            <person name="Yandava C."/>
            <person name="Alvarado L."/>
            <person name="O'Leary S."/>
            <person name="Szabo L."/>
            <person name="Dean R."/>
            <person name="Schein J."/>
        </authorList>
    </citation>
    <scope>NUCLEOTIDE SEQUENCE</scope>
    <source>
        <strain>CRL 75-36-700-3</strain>
    </source>
</reference>
<dbReference type="EMBL" id="DS178350">
    <property type="protein sequence ID" value="EFP91659.2"/>
    <property type="molecule type" value="Genomic_DNA"/>
</dbReference>
<accession>E3L534</accession>
<proteinExistence type="predicted"/>
<protein>
    <submittedName>
        <fullName evidence="2">Uncharacterized protein</fullName>
    </submittedName>
</protein>
<feature type="region of interest" description="Disordered" evidence="1">
    <location>
        <begin position="966"/>
        <end position="1044"/>
    </location>
</feature>
<feature type="compositionally biased region" description="Polar residues" evidence="1">
    <location>
        <begin position="1"/>
        <end position="12"/>
    </location>
</feature>
<evidence type="ECO:0000313" key="2">
    <source>
        <dbReference type="EMBL" id="EFP91659.2"/>
    </source>
</evidence>
<feature type="region of interest" description="Disordered" evidence="1">
    <location>
        <begin position="1"/>
        <end position="39"/>
    </location>
</feature>
<feature type="region of interest" description="Disordered" evidence="1">
    <location>
        <begin position="288"/>
        <end position="322"/>
    </location>
</feature>
<evidence type="ECO:0000256" key="1">
    <source>
        <dbReference type="SAM" id="MobiDB-lite"/>
    </source>
</evidence>
<organism evidence="2 3">
    <name type="scientific">Puccinia graminis f. sp. tritici (strain CRL 75-36-700-3 / race SCCL)</name>
    <name type="common">Black stem rust fungus</name>
    <dbReference type="NCBI Taxonomy" id="418459"/>
    <lineage>
        <taxon>Eukaryota</taxon>
        <taxon>Fungi</taxon>
        <taxon>Dikarya</taxon>
        <taxon>Basidiomycota</taxon>
        <taxon>Pucciniomycotina</taxon>
        <taxon>Pucciniomycetes</taxon>
        <taxon>Pucciniales</taxon>
        <taxon>Pucciniaceae</taxon>
        <taxon>Puccinia</taxon>
    </lineage>
</organism>
<dbReference type="InParanoid" id="E3L534"/>
<name>E3L534_PUCGT</name>
<keyword evidence="3" id="KW-1185">Reference proteome</keyword>
<feature type="compositionally biased region" description="Basic and acidic residues" evidence="1">
    <location>
        <begin position="892"/>
        <end position="901"/>
    </location>
</feature>
<dbReference type="HOGENOM" id="CLU_289520_0_0_1"/>
<feature type="compositionally biased region" description="Basic residues" evidence="1">
    <location>
        <begin position="968"/>
        <end position="978"/>
    </location>
</feature>
<dbReference type="PANTHER" id="PTHR15633:SF2">
    <property type="entry name" value="NUCLEOLAR PROTEIN 11"/>
    <property type="match status" value="1"/>
</dbReference>
<evidence type="ECO:0000313" key="3">
    <source>
        <dbReference type="Proteomes" id="UP000008783"/>
    </source>
</evidence>